<keyword evidence="1" id="KW-1133">Transmembrane helix</keyword>
<evidence type="ECO:0000313" key="3">
    <source>
        <dbReference type="Proteomes" id="UP000023152"/>
    </source>
</evidence>
<dbReference type="EMBL" id="ASPP01039857">
    <property type="protein sequence ID" value="ETO00861.1"/>
    <property type="molecule type" value="Genomic_DNA"/>
</dbReference>
<evidence type="ECO:0000313" key="2">
    <source>
        <dbReference type="EMBL" id="ETO00861.1"/>
    </source>
</evidence>
<evidence type="ECO:0008006" key="4">
    <source>
        <dbReference type="Google" id="ProtNLM"/>
    </source>
</evidence>
<feature type="transmembrane region" description="Helical" evidence="1">
    <location>
        <begin position="93"/>
        <end position="116"/>
    </location>
</feature>
<proteinExistence type="predicted"/>
<keyword evidence="1" id="KW-0472">Membrane</keyword>
<comment type="caution">
    <text evidence="2">The sequence shown here is derived from an EMBL/GenBank/DDBJ whole genome shotgun (WGS) entry which is preliminary data.</text>
</comment>
<dbReference type="AlphaFoldDB" id="X6LHP5"/>
<feature type="transmembrane region" description="Helical" evidence="1">
    <location>
        <begin position="52"/>
        <end position="71"/>
    </location>
</feature>
<accession>X6LHP5</accession>
<evidence type="ECO:0000256" key="1">
    <source>
        <dbReference type="SAM" id="Phobius"/>
    </source>
</evidence>
<organism evidence="2 3">
    <name type="scientific">Reticulomyxa filosa</name>
    <dbReference type="NCBI Taxonomy" id="46433"/>
    <lineage>
        <taxon>Eukaryota</taxon>
        <taxon>Sar</taxon>
        <taxon>Rhizaria</taxon>
        <taxon>Retaria</taxon>
        <taxon>Foraminifera</taxon>
        <taxon>Monothalamids</taxon>
        <taxon>Reticulomyxidae</taxon>
        <taxon>Reticulomyxa</taxon>
    </lineage>
</organism>
<keyword evidence="1" id="KW-0812">Transmembrane</keyword>
<protein>
    <recommendedName>
        <fullName evidence="4">Transmembrane protein</fullName>
    </recommendedName>
</protein>
<sequence length="169" mass="20764">MEKKVQIADYILYIYTLFKYQNIIIFIKRIYTIISSQRNSFLFLQKNLCFNIILNYCLVAFENDNVFFYIYKSMSYSINYIRSLIVKLAFKNIFVFFNNILIYLFIFLLKIINILLDFEIKRNEQKFVVYNFILLFYKRQLTLKENRIKDCFFKFGKKDLIFLIIVLLH</sequence>
<feature type="transmembrane region" description="Helical" evidence="1">
    <location>
        <begin position="12"/>
        <end position="31"/>
    </location>
</feature>
<keyword evidence="3" id="KW-1185">Reference proteome</keyword>
<gene>
    <name evidence="2" type="ORF">RFI_36581</name>
</gene>
<reference evidence="2 3" key="1">
    <citation type="journal article" date="2013" name="Curr. Biol.">
        <title>The Genome of the Foraminiferan Reticulomyxa filosa.</title>
        <authorList>
            <person name="Glockner G."/>
            <person name="Hulsmann N."/>
            <person name="Schleicher M."/>
            <person name="Noegel A.A."/>
            <person name="Eichinger L."/>
            <person name="Gallinger C."/>
            <person name="Pawlowski J."/>
            <person name="Sierra R."/>
            <person name="Euteneuer U."/>
            <person name="Pillet L."/>
            <person name="Moustafa A."/>
            <person name="Platzer M."/>
            <person name="Groth M."/>
            <person name="Szafranski K."/>
            <person name="Schliwa M."/>
        </authorList>
    </citation>
    <scope>NUCLEOTIDE SEQUENCE [LARGE SCALE GENOMIC DNA]</scope>
</reference>
<dbReference type="Proteomes" id="UP000023152">
    <property type="component" value="Unassembled WGS sequence"/>
</dbReference>
<name>X6LHP5_RETFI</name>